<dbReference type="InterPro" id="IPR011701">
    <property type="entry name" value="MFS"/>
</dbReference>
<dbReference type="PANTHER" id="PTHR42718">
    <property type="entry name" value="MAJOR FACILITATOR SUPERFAMILY MULTIDRUG TRANSPORTER MFSC"/>
    <property type="match status" value="1"/>
</dbReference>
<feature type="transmembrane region" description="Helical" evidence="8">
    <location>
        <begin position="82"/>
        <end position="101"/>
    </location>
</feature>
<dbReference type="InterPro" id="IPR020846">
    <property type="entry name" value="MFS_dom"/>
</dbReference>
<feature type="transmembrane region" description="Helical" evidence="8">
    <location>
        <begin position="202"/>
        <end position="222"/>
    </location>
</feature>
<dbReference type="GO" id="GO:0005886">
    <property type="term" value="C:plasma membrane"/>
    <property type="evidence" value="ECO:0007669"/>
    <property type="project" value="UniProtKB-SubCell"/>
</dbReference>
<dbReference type="Proteomes" id="UP000483004">
    <property type="component" value="Unassembled WGS sequence"/>
</dbReference>
<evidence type="ECO:0000256" key="6">
    <source>
        <dbReference type="ARBA" id="ARBA00023136"/>
    </source>
</evidence>
<keyword evidence="3" id="KW-1003">Cell membrane</keyword>
<dbReference type="NCBIfam" id="TIGR00711">
    <property type="entry name" value="efflux_EmrB"/>
    <property type="match status" value="1"/>
</dbReference>
<feature type="region of interest" description="Disordered" evidence="7">
    <location>
        <begin position="475"/>
        <end position="500"/>
    </location>
</feature>
<evidence type="ECO:0000256" key="2">
    <source>
        <dbReference type="ARBA" id="ARBA00022448"/>
    </source>
</evidence>
<comment type="subcellular location">
    <subcellularLocation>
        <location evidence="1">Cell membrane</location>
        <topology evidence="1">Multi-pass membrane protein</topology>
    </subcellularLocation>
</comment>
<feature type="transmembrane region" description="Helical" evidence="8">
    <location>
        <begin position="168"/>
        <end position="190"/>
    </location>
</feature>
<dbReference type="PROSITE" id="PS50850">
    <property type="entry name" value="MFS"/>
    <property type="match status" value="1"/>
</dbReference>
<evidence type="ECO:0000256" key="4">
    <source>
        <dbReference type="ARBA" id="ARBA00022692"/>
    </source>
</evidence>
<evidence type="ECO:0000256" key="3">
    <source>
        <dbReference type="ARBA" id="ARBA00022475"/>
    </source>
</evidence>
<dbReference type="PANTHER" id="PTHR42718:SF46">
    <property type="entry name" value="BLR6921 PROTEIN"/>
    <property type="match status" value="1"/>
</dbReference>
<accession>A0A6L3VWC8</accession>
<feature type="transmembrane region" description="Helical" evidence="8">
    <location>
        <begin position="51"/>
        <end position="70"/>
    </location>
</feature>
<feature type="transmembrane region" description="Helical" evidence="8">
    <location>
        <begin position="271"/>
        <end position="291"/>
    </location>
</feature>
<proteinExistence type="predicted"/>
<evidence type="ECO:0000313" key="10">
    <source>
        <dbReference type="EMBL" id="KAB2383667.1"/>
    </source>
</evidence>
<keyword evidence="2" id="KW-0813">Transport</keyword>
<dbReference type="InterPro" id="IPR036259">
    <property type="entry name" value="MFS_trans_sf"/>
</dbReference>
<dbReference type="Gene3D" id="1.20.1720.10">
    <property type="entry name" value="Multidrug resistance protein D"/>
    <property type="match status" value="1"/>
</dbReference>
<dbReference type="AlphaFoldDB" id="A0A6L3VWC8"/>
<evidence type="ECO:0000256" key="7">
    <source>
        <dbReference type="SAM" id="MobiDB-lite"/>
    </source>
</evidence>
<feature type="transmembrane region" description="Helical" evidence="8">
    <location>
        <begin position="303"/>
        <end position="323"/>
    </location>
</feature>
<dbReference type="SUPFAM" id="SSF103473">
    <property type="entry name" value="MFS general substrate transporter"/>
    <property type="match status" value="1"/>
</dbReference>
<evidence type="ECO:0000259" key="9">
    <source>
        <dbReference type="PROSITE" id="PS50850"/>
    </source>
</evidence>
<feature type="domain" description="Major facilitator superfamily (MFS) profile" evidence="9">
    <location>
        <begin position="16"/>
        <end position="474"/>
    </location>
</feature>
<evidence type="ECO:0000256" key="8">
    <source>
        <dbReference type="SAM" id="Phobius"/>
    </source>
</evidence>
<feature type="transmembrane region" description="Helical" evidence="8">
    <location>
        <begin position="107"/>
        <end position="129"/>
    </location>
</feature>
<feature type="transmembrane region" description="Helical" evidence="8">
    <location>
        <begin position="448"/>
        <end position="469"/>
    </location>
</feature>
<dbReference type="OrthoDB" id="4080117at2"/>
<feature type="transmembrane region" description="Helical" evidence="8">
    <location>
        <begin position="360"/>
        <end position="380"/>
    </location>
</feature>
<protein>
    <submittedName>
        <fullName evidence="10">MFS transporter</fullName>
    </submittedName>
</protein>
<dbReference type="EMBL" id="WBMR01000023">
    <property type="protein sequence ID" value="KAB2383667.1"/>
    <property type="molecule type" value="Genomic_DNA"/>
</dbReference>
<feature type="transmembrane region" description="Helical" evidence="8">
    <location>
        <begin position="335"/>
        <end position="354"/>
    </location>
</feature>
<feature type="transmembrane region" description="Helical" evidence="8">
    <location>
        <begin position="234"/>
        <end position="251"/>
    </location>
</feature>
<organism evidence="10 11">
    <name type="scientific">Actinomadura montaniterrae</name>
    <dbReference type="NCBI Taxonomy" id="1803903"/>
    <lineage>
        <taxon>Bacteria</taxon>
        <taxon>Bacillati</taxon>
        <taxon>Actinomycetota</taxon>
        <taxon>Actinomycetes</taxon>
        <taxon>Streptosporangiales</taxon>
        <taxon>Thermomonosporaceae</taxon>
        <taxon>Actinomadura</taxon>
    </lineage>
</organism>
<sequence length="500" mass="51406">MTDAFANARRHGRWWGLGVVGMAQLMVVLDTTVVTIALPSAQRSIGLSDGGRQWVVTAYTLAFGRLLLLGGRLGDLLGRRRTLLAGVIGFAAASMLGGIAADPAMLIGARAAQGAFAALFAPSALALLTTIFNDPRERARAFAIFSVTLMAGGACGQILGGALTEYLGWRWCLYVNLPIAAAVMVGAFTVLPDTPGHAGVRLDLPGAILGCGGMTALIYALGEAGSYGWESTPIVGLLVTAVVLLAAFVVVQSKVSDPLLPLRVLADRNRVGAFLAVATATFGMLGMFLFMTFHLQTVLHYSSLRAGLAFLPYVAAAITATQVSRRLLSRVRPRAIVAPGLVLVSAGLTVLTQLSPHSPYAASVLPAILLCGLGMGSLFAPSMSTATSTGNPRDAGIVSAVVNTAQQLGGSIGTALLNTIAAGAASVYLTAHRDTPSALAQATVHGNAVACAWAAGILLAMAVIVAVLINTHPGQPTSGEPAPRNQAEAEVNTVEKARRA</sequence>
<reference evidence="10 11" key="1">
    <citation type="submission" date="2019-09" db="EMBL/GenBank/DDBJ databases">
        <title>Actinomadura physcomitrii sp. nov., a novel actinomycete isolated from moss [Physcomitrium sphaericum (Ludw) Fuernr].</title>
        <authorList>
            <person name="Liu C."/>
            <person name="Zhuang X."/>
        </authorList>
    </citation>
    <scope>NUCLEOTIDE SEQUENCE [LARGE SCALE GENOMIC DNA]</scope>
    <source>
        <strain evidence="10 11">CYP1-1B</strain>
    </source>
</reference>
<evidence type="ECO:0000256" key="1">
    <source>
        <dbReference type="ARBA" id="ARBA00004651"/>
    </source>
</evidence>
<dbReference type="InterPro" id="IPR004638">
    <property type="entry name" value="EmrB-like"/>
</dbReference>
<feature type="transmembrane region" description="Helical" evidence="8">
    <location>
        <begin position="141"/>
        <end position="162"/>
    </location>
</feature>
<comment type="caution">
    <text evidence="10">The sequence shown here is derived from an EMBL/GenBank/DDBJ whole genome shotgun (WGS) entry which is preliminary data.</text>
</comment>
<evidence type="ECO:0000313" key="11">
    <source>
        <dbReference type="Proteomes" id="UP000483004"/>
    </source>
</evidence>
<keyword evidence="11" id="KW-1185">Reference proteome</keyword>
<name>A0A6L3VWC8_9ACTN</name>
<dbReference type="Pfam" id="PF07690">
    <property type="entry name" value="MFS_1"/>
    <property type="match status" value="1"/>
</dbReference>
<keyword evidence="4 8" id="KW-0812">Transmembrane</keyword>
<feature type="transmembrane region" description="Helical" evidence="8">
    <location>
        <begin position="14"/>
        <end position="39"/>
    </location>
</feature>
<evidence type="ECO:0000256" key="5">
    <source>
        <dbReference type="ARBA" id="ARBA00022989"/>
    </source>
</evidence>
<keyword evidence="5 8" id="KW-1133">Transmembrane helix</keyword>
<dbReference type="Gene3D" id="1.20.1250.20">
    <property type="entry name" value="MFS general substrate transporter like domains"/>
    <property type="match status" value="1"/>
</dbReference>
<gene>
    <name evidence="10" type="ORF">F9B16_11450</name>
</gene>
<keyword evidence="6 8" id="KW-0472">Membrane</keyword>
<dbReference type="GO" id="GO:0022857">
    <property type="term" value="F:transmembrane transporter activity"/>
    <property type="evidence" value="ECO:0007669"/>
    <property type="project" value="InterPro"/>
</dbReference>
<dbReference type="CDD" id="cd17321">
    <property type="entry name" value="MFS_MMR_MDR_like"/>
    <property type="match status" value="1"/>
</dbReference>